<proteinExistence type="predicted"/>
<evidence type="ECO:0000313" key="3">
    <source>
        <dbReference type="Proteomes" id="UP000553948"/>
    </source>
</evidence>
<organism evidence="2 3">
    <name type="scientific">Pseudomonas putida</name>
    <name type="common">Arthrobacter siderocapsulatus</name>
    <dbReference type="NCBI Taxonomy" id="303"/>
    <lineage>
        <taxon>Bacteria</taxon>
        <taxon>Pseudomonadati</taxon>
        <taxon>Pseudomonadota</taxon>
        <taxon>Gammaproteobacteria</taxon>
        <taxon>Pseudomonadales</taxon>
        <taxon>Pseudomonadaceae</taxon>
        <taxon>Pseudomonas</taxon>
    </lineage>
</organism>
<evidence type="ECO:0000256" key="1">
    <source>
        <dbReference type="SAM" id="Phobius"/>
    </source>
</evidence>
<feature type="transmembrane region" description="Helical" evidence="1">
    <location>
        <begin position="36"/>
        <end position="55"/>
    </location>
</feature>
<keyword evidence="1" id="KW-1133">Transmembrane helix</keyword>
<name>A0A7W2QLF9_PSEPU</name>
<accession>A0A7W2QLF9</accession>
<reference evidence="2 3" key="1">
    <citation type="submission" date="2020-07" db="EMBL/GenBank/DDBJ databases">
        <title>Diversity of carbapenemase encoding genes among Pseudomonas putida group clinical isolates in a tertiary Brazilian hospital.</title>
        <authorList>
            <person name="Alberto-Lei F."/>
            <person name="Nodari C.S."/>
            <person name="Streling A.P."/>
            <person name="Paulino J.T."/>
            <person name="Bessa-Neto F.O."/>
            <person name="Cayo R."/>
            <person name="Gales A.C."/>
        </authorList>
    </citation>
    <scope>NUCLEOTIDE SEQUENCE [LARGE SCALE GENOMIC DNA]</scope>
    <source>
        <strain evidence="2 3">12464</strain>
    </source>
</reference>
<keyword evidence="1" id="KW-0472">Membrane</keyword>
<protein>
    <submittedName>
        <fullName evidence="2">Uncharacterized protein</fullName>
    </submittedName>
</protein>
<evidence type="ECO:0000313" key="2">
    <source>
        <dbReference type="EMBL" id="MBA6118811.1"/>
    </source>
</evidence>
<comment type="caution">
    <text evidence="2">The sequence shown here is derived from an EMBL/GenBank/DDBJ whole genome shotgun (WGS) entry which is preliminary data.</text>
</comment>
<dbReference type="RefSeq" id="WP_176516557.1">
    <property type="nucleotide sequence ID" value="NZ_CP060529.1"/>
</dbReference>
<sequence length="68" mass="7857">MEKLGWRDRRISPDSGSLFQTFLRATQILIIRTNEAIPLLIGVGVAYFLICYPVSRYSRALERKINND</sequence>
<dbReference type="Proteomes" id="UP000553948">
    <property type="component" value="Unassembled WGS sequence"/>
</dbReference>
<keyword evidence="1" id="KW-0812">Transmembrane</keyword>
<dbReference type="AlphaFoldDB" id="A0A7W2QLF9"/>
<gene>
    <name evidence="2" type="ORF">H4C47_24155</name>
</gene>
<dbReference type="EMBL" id="JACGDG010000027">
    <property type="protein sequence ID" value="MBA6118811.1"/>
    <property type="molecule type" value="Genomic_DNA"/>
</dbReference>